<comment type="caution">
    <text evidence="14">The sequence shown here is derived from an EMBL/GenBank/DDBJ whole genome shotgun (WGS) entry which is preliminary data.</text>
</comment>
<dbReference type="PANTHER" id="PTHR10978:SF5">
    <property type="entry name" value="SUCCINATE DEHYDROGENASE CYTOCHROME B560 SUBUNIT, MITOCHONDRIAL"/>
    <property type="match status" value="1"/>
</dbReference>
<dbReference type="InterPro" id="IPR034804">
    <property type="entry name" value="SQR/QFR_C/D"/>
</dbReference>
<evidence type="ECO:0000256" key="1">
    <source>
        <dbReference type="ARBA" id="ARBA00004050"/>
    </source>
</evidence>
<evidence type="ECO:0000256" key="2">
    <source>
        <dbReference type="ARBA" id="ARBA00004141"/>
    </source>
</evidence>
<keyword evidence="8 13" id="KW-1133">Transmembrane helix</keyword>
<dbReference type="RefSeq" id="WP_266338987.1">
    <property type="nucleotide sequence ID" value="NZ_JAPKNK010000004.1"/>
</dbReference>
<keyword evidence="10 13" id="KW-0472">Membrane</keyword>
<organism evidence="14 15">
    <name type="scientific">Kaistia nematophila</name>
    <dbReference type="NCBI Taxonomy" id="2994654"/>
    <lineage>
        <taxon>Bacteria</taxon>
        <taxon>Pseudomonadati</taxon>
        <taxon>Pseudomonadota</taxon>
        <taxon>Alphaproteobacteria</taxon>
        <taxon>Hyphomicrobiales</taxon>
        <taxon>Kaistiaceae</taxon>
        <taxon>Kaistia</taxon>
    </lineage>
</organism>
<evidence type="ECO:0000256" key="4">
    <source>
        <dbReference type="ARBA" id="ARBA00020076"/>
    </source>
</evidence>
<accession>A0A9X3E3G1</accession>
<protein>
    <recommendedName>
        <fullName evidence="4">Succinate dehydrogenase cytochrome b556 subunit</fullName>
    </recommendedName>
</protein>
<dbReference type="GO" id="GO:0016020">
    <property type="term" value="C:membrane"/>
    <property type="evidence" value="ECO:0007669"/>
    <property type="project" value="UniProtKB-SubCell"/>
</dbReference>
<dbReference type="PIRSF" id="PIRSF000178">
    <property type="entry name" value="SDH_cyt_b560"/>
    <property type="match status" value="1"/>
</dbReference>
<sequence>MSNAEAKTGRPLSPHLQVYRWPITMTMSILHRVTGGALYFGTLLLAWWVIAAAAGPGPFSVVSWVFGSWIGLLVLFGYTWALIHHLLGGLRHFVWDVGAGFTKPARDNLAWANIIGSVALTILIWIVALVIR</sequence>
<reference evidence="14" key="1">
    <citation type="submission" date="2022-11" db="EMBL/GenBank/DDBJ databases">
        <title>Biodiversity and phylogenetic relationships of bacteria.</title>
        <authorList>
            <person name="Machado R.A.R."/>
            <person name="Bhat A."/>
            <person name="Loulou A."/>
            <person name="Kallel S."/>
        </authorList>
    </citation>
    <scope>NUCLEOTIDE SEQUENCE</scope>
    <source>
        <strain evidence="14">K-TC2</strain>
    </source>
</reference>
<dbReference type="InterPro" id="IPR014314">
    <property type="entry name" value="Succ_DH_cytb556"/>
</dbReference>
<dbReference type="GO" id="GO:0006099">
    <property type="term" value="P:tricarboxylic acid cycle"/>
    <property type="evidence" value="ECO:0007669"/>
    <property type="project" value="InterPro"/>
</dbReference>
<evidence type="ECO:0000256" key="11">
    <source>
        <dbReference type="ARBA" id="ARBA00025912"/>
    </source>
</evidence>
<evidence type="ECO:0000256" key="8">
    <source>
        <dbReference type="ARBA" id="ARBA00022989"/>
    </source>
</evidence>
<evidence type="ECO:0000256" key="6">
    <source>
        <dbReference type="ARBA" id="ARBA00022692"/>
    </source>
</evidence>
<keyword evidence="6 13" id="KW-0812">Transmembrane</keyword>
<dbReference type="PANTHER" id="PTHR10978">
    <property type="entry name" value="SUCCINATE DEHYDROGENASE CYTOCHROME B560 SUBUNIT"/>
    <property type="match status" value="1"/>
</dbReference>
<comment type="subcellular location">
    <subcellularLocation>
        <location evidence="2">Membrane</location>
        <topology evidence="2">Multi-pass membrane protein</topology>
    </subcellularLocation>
</comment>
<dbReference type="NCBIfam" id="TIGR02970">
    <property type="entry name" value="succ_dehyd_cytB"/>
    <property type="match status" value="1"/>
</dbReference>
<dbReference type="InterPro" id="IPR018495">
    <property type="entry name" value="Succ_DH_cyt_bsu_CS"/>
</dbReference>
<dbReference type="Proteomes" id="UP001144805">
    <property type="component" value="Unassembled WGS sequence"/>
</dbReference>
<dbReference type="Gene3D" id="1.20.1300.10">
    <property type="entry name" value="Fumarate reductase/succinate dehydrogenase, transmembrane subunit"/>
    <property type="match status" value="1"/>
</dbReference>
<comment type="function">
    <text evidence="1">Membrane-anchoring subunit of succinate dehydrogenase (SDH).</text>
</comment>
<keyword evidence="5 12" id="KW-0349">Heme</keyword>
<evidence type="ECO:0000256" key="10">
    <source>
        <dbReference type="ARBA" id="ARBA00023136"/>
    </source>
</evidence>
<comment type="subunit">
    <text evidence="11">Part of an enzyme complex containing four subunits: a flavoprotein, an iron-sulfur protein, plus two membrane-anchoring proteins, SdhC and SdhD. The complex can form homotrimers.</text>
</comment>
<evidence type="ECO:0000313" key="14">
    <source>
        <dbReference type="EMBL" id="MCX5570022.1"/>
    </source>
</evidence>
<keyword evidence="7 12" id="KW-0479">Metal-binding</keyword>
<dbReference type="PROSITE" id="PS01001">
    <property type="entry name" value="SDH_CYT_2"/>
    <property type="match status" value="1"/>
</dbReference>
<feature type="transmembrane region" description="Helical" evidence="13">
    <location>
        <begin position="37"/>
        <end position="55"/>
    </location>
</feature>
<feature type="transmembrane region" description="Helical" evidence="13">
    <location>
        <begin position="109"/>
        <end position="131"/>
    </location>
</feature>
<keyword evidence="15" id="KW-1185">Reference proteome</keyword>
<dbReference type="AlphaFoldDB" id="A0A9X3E3G1"/>
<gene>
    <name evidence="14" type="primary">sdhC</name>
    <name evidence="14" type="ORF">OSH07_12520</name>
</gene>
<evidence type="ECO:0000256" key="5">
    <source>
        <dbReference type="ARBA" id="ARBA00022617"/>
    </source>
</evidence>
<feature type="binding site" description="axial binding residue" evidence="12">
    <location>
        <position position="85"/>
    </location>
    <ligand>
        <name>heme</name>
        <dbReference type="ChEBI" id="CHEBI:30413"/>
        <note>ligand shared with second transmembrane subunit</note>
    </ligand>
    <ligandPart>
        <name>Fe</name>
        <dbReference type="ChEBI" id="CHEBI:18248"/>
    </ligandPart>
</feature>
<evidence type="ECO:0000256" key="13">
    <source>
        <dbReference type="SAM" id="Phobius"/>
    </source>
</evidence>
<dbReference type="SUPFAM" id="SSF81343">
    <property type="entry name" value="Fumarate reductase respiratory complex transmembrane subunits"/>
    <property type="match status" value="1"/>
</dbReference>
<dbReference type="GO" id="GO:0046872">
    <property type="term" value="F:metal ion binding"/>
    <property type="evidence" value="ECO:0007669"/>
    <property type="project" value="UniProtKB-KW"/>
</dbReference>
<evidence type="ECO:0000256" key="7">
    <source>
        <dbReference type="ARBA" id="ARBA00022723"/>
    </source>
</evidence>
<comment type="cofactor">
    <cofactor evidence="12">
        <name>heme</name>
        <dbReference type="ChEBI" id="CHEBI:30413"/>
    </cofactor>
    <text evidence="12">The heme is bound between the two transmembrane subunits.</text>
</comment>
<comment type="similarity">
    <text evidence="3">Belongs to the cytochrome b560 family.</text>
</comment>
<dbReference type="GO" id="GO:0009055">
    <property type="term" value="F:electron transfer activity"/>
    <property type="evidence" value="ECO:0007669"/>
    <property type="project" value="InterPro"/>
</dbReference>
<name>A0A9X3E3G1_9HYPH</name>
<dbReference type="CDD" id="cd03499">
    <property type="entry name" value="SQR_TypeC_SdhC"/>
    <property type="match status" value="1"/>
</dbReference>
<evidence type="ECO:0000256" key="12">
    <source>
        <dbReference type="PIRSR" id="PIRSR000178-1"/>
    </source>
</evidence>
<proteinExistence type="inferred from homology"/>
<dbReference type="Pfam" id="PF01127">
    <property type="entry name" value="Sdh_cyt"/>
    <property type="match status" value="1"/>
</dbReference>
<evidence type="ECO:0000256" key="3">
    <source>
        <dbReference type="ARBA" id="ARBA00007244"/>
    </source>
</evidence>
<keyword evidence="9 12" id="KW-0408">Iron</keyword>
<dbReference type="InterPro" id="IPR000701">
    <property type="entry name" value="SuccDH_FuR_B_TM-su"/>
</dbReference>
<dbReference type="PROSITE" id="PS01000">
    <property type="entry name" value="SDH_CYT_1"/>
    <property type="match status" value="1"/>
</dbReference>
<feature type="transmembrane region" description="Helical" evidence="13">
    <location>
        <begin position="61"/>
        <end position="83"/>
    </location>
</feature>
<evidence type="ECO:0000256" key="9">
    <source>
        <dbReference type="ARBA" id="ARBA00023004"/>
    </source>
</evidence>
<dbReference type="EMBL" id="JAPKNK010000004">
    <property type="protein sequence ID" value="MCX5570022.1"/>
    <property type="molecule type" value="Genomic_DNA"/>
</dbReference>
<evidence type="ECO:0000313" key="15">
    <source>
        <dbReference type="Proteomes" id="UP001144805"/>
    </source>
</evidence>